<organism evidence="2 3">
    <name type="scientific">Clostridium scindens (strain ATCC 35704 / DSM 5676 / VPI 13733 / 19)</name>
    <dbReference type="NCBI Taxonomy" id="411468"/>
    <lineage>
        <taxon>Bacteria</taxon>
        <taxon>Bacillati</taxon>
        <taxon>Bacillota</taxon>
        <taxon>Clostridia</taxon>
        <taxon>Lachnospirales</taxon>
        <taxon>Lachnospiraceae</taxon>
    </lineage>
</organism>
<dbReference type="EMBL" id="CP036170">
    <property type="protein sequence ID" value="QBF73495.1"/>
    <property type="molecule type" value="Genomic_DNA"/>
</dbReference>
<evidence type="ECO:0000313" key="3">
    <source>
        <dbReference type="Proteomes" id="UP000289664"/>
    </source>
</evidence>
<evidence type="ECO:0000256" key="1">
    <source>
        <dbReference type="SAM" id="Phobius"/>
    </source>
</evidence>
<accession>A0A494WGV7</accession>
<feature type="transmembrane region" description="Helical" evidence="1">
    <location>
        <begin position="6"/>
        <end position="29"/>
    </location>
</feature>
<protein>
    <submittedName>
        <fullName evidence="2">Uncharacterized protein</fullName>
    </submittedName>
</protein>
<dbReference type="AlphaFoldDB" id="A0A494WGV7"/>
<keyword evidence="1" id="KW-0472">Membrane</keyword>
<proteinExistence type="predicted"/>
<sequence length="49" mass="5621">MRNDAILLLVHVVYAVLVSAAIFGLCVLVKSLCRKFLRKWENKNFLNNS</sequence>
<evidence type="ECO:0000313" key="2">
    <source>
        <dbReference type="EMBL" id="QBF73495.1"/>
    </source>
</evidence>
<keyword evidence="3" id="KW-1185">Reference proteome</keyword>
<dbReference type="Proteomes" id="UP000289664">
    <property type="component" value="Chromosome"/>
</dbReference>
<keyword evidence="1" id="KW-0812">Transmembrane</keyword>
<reference evidence="2 3" key="1">
    <citation type="journal article" date="2019" name="Appl. Environ. Microbiol.">
        <title>Clostridium scindens ATCC 35704: integration of nutritional requirements, the complete genome sequence, and global transcriptional responses to bile acids.</title>
        <authorList>
            <person name="Devendran S."/>
            <person name="Shrestha R."/>
            <person name="Alves J.M.P."/>
            <person name="Wolf P.G."/>
            <person name="Ly L."/>
            <person name="Hernandez A.G."/>
            <person name="Mendez-Garcia C."/>
            <person name="Inboden A."/>
            <person name="Wiley J."/>
            <person name="Paul O."/>
            <person name="Allen A."/>
            <person name="Springer E."/>
            <person name="Wright C.L."/>
            <person name="Fields C.J."/>
            <person name="Daniel S.L."/>
            <person name="Ridlon J.M."/>
        </authorList>
    </citation>
    <scope>NUCLEOTIDE SEQUENCE [LARGE SCALE GENOMIC DNA]</scope>
    <source>
        <strain evidence="2 3">ATCC 35704</strain>
    </source>
</reference>
<name>A0A494WGV7_CLOS5</name>
<keyword evidence="1" id="KW-1133">Transmembrane helix</keyword>
<dbReference type="KEGG" id="csci:HDCHBGLK_00869"/>
<gene>
    <name evidence="2" type="ORF">HDCHBGLK_00869</name>
</gene>